<feature type="transmembrane region" description="Helical" evidence="2">
    <location>
        <begin position="40"/>
        <end position="63"/>
    </location>
</feature>
<protein>
    <submittedName>
        <fullName evidence="4">Pilus assembly protein</fullName>
    </submittedName>
</protein>
<evidence type="ECO:0000256" key="1">
    <source>
        <dbReference type="SAM" id="MobiDB-lite"/>
    </source>
</evidence>
<keyword evidence="2" id="KW-0472">Membrane</keyword>
<feature type="compositionally biased region" description="Acidic residues" evidence="1">
    <location>
        <begin position="1"/>
        <end position="14"/>
    </location>
</feature>
<keyword evidence="2" id="KW-1133">Transmembrane helix</keyword>
<dbReference type="InterPro" id="IPR012495">
    <property type="entry name" value="TadE-like_dom"/>
</dbReference>
<feature type="region of interest" description="Disordered" evidence="1">
    <location>
        <begin position="1"/>
        <end position="29"/>
    </location>
</feature>
<name>A0ABP5ETG2_9ACTN</name>
<dbReference type="RefSeq" id="WP_344662838.1">
    <property type="nucleotide sequence ID" value="NZ_BAAAQM010000084.1"/>
</dbReference>
<reference evidence="5" key="1">
    <citation type="journal article" date="2019" name="Int. J. Syst. Evol. Microbiol.">
        <title>The Global Catalogue of Microorganisms (GCM) 10K type strain sequencing project: providing services to taxonomists for standard genome sequencing and annotation.</title>
        <authorList>
            <consortium name="The Broad Institute Genomics Platform"/>
            <consortium name="The Broad Institute Genome Sequencing Center for Infectious Disease"/>
            <person name="Wu L."/>
            <person name="Ma J."/>
        </authorList>
    </citation>
    <scope>NUCLEOTIDE SEQUENCE [LARGE SCALE GENOMIC DNA]</scope>
    <source>
        <strain evidence="5">JCM 16013</strain>
    </source>
</reference>
<dbReference type="Pfam" id="PF07811">
    <property type="entry name" value="TadE"/>
    <property type="match status" value="1"/>
</dbReference>
<feature type="compositionally biased region" description="Basic and acidic residues" evidence="1">
    <location>
        <begin position="15"/>
        <end position="29"/>
    </location>
</feature>
<evidence type="ECO:0000313" key="5">
    <source>
        <dbReference type="Proteomes" id="UP001499854"/>
    </source>
</evidence>
<accession>A0ABP5ETG2</accession>
<organism evidence="4 5">
    <name type="scientific">Catenulispora subtropica</name>
    <dbReference type="NCBI Taxonomy" id="450798"/>
    <lineage>
        <taxon>Bacteria</taxon>
        <taxon>Bacillati</taxon>
        <taxon>Actinomycetota</taxon>
        <taxon>Actinomycetes</taxon>
        <taxon>Catenulisporales</taxon>
        <taxon>Catenulisporaceae</taxon>
        <taxon>Catenulispora</taxon>
    </lineage>
</organism>
<evidence type="ECO:0000313" key="4">
    <source>
        <dbReference type="EMBL" id="GAA2005110.1"/>
    </source>
</evidence>
<feature type="domain" description="TadE-like" evidence="3">
    <location>
        <begin position="34"/>
        <end position="76"/>
    </location>
</feature>
<sequence>MDTATEPETEPETEQEPRGEGPPRGRFSLRGDRGMTAVEFVVLTPLLFLVLMLTVQFALYLFAKQAATAAVQSGARTAREEAASKGCESATGTWSQDAVTAATDRARDLGGQLVLKPVVTTAYTVDPLLDADCRISLVTVALHSQVPSVFPGFGMTIDVHAGGPLEQPVRHP</sequence>
<proteinExistence type="predicted"/>
<evidence type="ECO:0000256" key="2">
    <source>
        <dbReference type="SAM" id="Phobius"/>
    </source>
</evidence>
<dbReference type="Proteomes" id="UP001499854">
    <property type="component" value="Unassembled WGS sequence"/>
</dbReference>
<keyword evidence="5" id="KW-1185">Reference proteome</keyword>
<gene>
    <name evidence="4" type="ORF">GCM10009838_84170</name>
</gene>
<comment type="caution">
    <text evidence="4">The sequence shown here is derived from an EMBL/GenBank/DDBJ whole genome shotgun (WGS) entry which is preliminary data.</text>
</comment>
<evidence type="ECO:0000259" key="3">
    <source>
        <dbReference type="Pfam" id="PF07811"/>
    </source>
</evidence>
<keyword evidence="2" id="KW-0812">Transmembrane</keyword>
<dbReference type="EMBL" id="BAAAQM010000084">
    <property type="protein sequence ID" value="GAA2005110.1"/>
    <property type="molecule type" value="Genomic_DNA"/>
</dbReference>